<dbReference type="InterPro" id="IPR043151">
    <property type="entry name" value="BAH_sf"/>
</dbReference>
<protein>
    <recommendedName>
        <fullName evidence="8">DNA (cytosine-5)-methyltransferase</fullName>
        <ecNumber evidence="8">2.1.1.37</ecNumber>
    </recommendedName>
</protein>
<dbReference type="FunFam" id="3.40.50.150:FF:000128">
    <property type="entry name" value="DNA (cytosine-5)-methyltransferase"/>
    <property type="match status" value="1"/>
</dbReference>
<keyword evidence="4 8" id="KW-0949">S-adenosyl-L-methionine</keyword>
<feature type="region of interest" description="Disordered" evidence="13">
    <location>
        <begin position="61"/>
        <end position="224"/>
    </location>
</feature>
<keyword evidence="3 8" id="KW-0808">Transferase</keyword>
<dbReference type="InterPro" id="IPR018117">
    <property type="entry name" value="C5_DNA_meth_AS"/>
</dbReference>
<dbReference type="GO" id="GO:0006346">
    <property type="term" value="P:DNA methylation-dependent constitutive heterochromatin formation"/>
    <property type="evidence" value="ECO:0007669"/>
    <property type="project" value="InterPro"/>
</dbReference>
<dbReference type="Pfam" id="PF12047">
    <property type="entry name" value="DNMT1-RFD"/>
    <property type="match status" value="2"/>
</dbReference>
<dbReference type="NCBIfam" id="TIGR00675">
    <property type="entry name" value="dcm"/>
    <property type="match status" value="1"/>
</dbReference>
<dbReference type="PANTHER" id="PTHR10629:SF52">
    <property type="entry name" value="DNA (CYTOSINE-5)-METHYLTRANSFERASE 1"/>
    <property type="match status" value="1"/>
</dbReference>
<evidence type="ECO:0000256" key="3">
    <source>
        <dbReference type="ARBA" id="ARBA00022679"/>
    </source>
</evidence>
<keyword evidence="6 8" id="KW-0238">DNA-binding</keyword>
<feature type="domain" description="BAH" evidence="14">
    <location>
        <begin position="1141"/>
        <end position="1281"/>
    </location>
</feature>
<dbReference type="InterPro" id="IPR050390">
    <property type="entry name" value="C5-Methyltransferase"/>
</dbReference>
<dbReference type="PIR" id="T14289">
    <property type="entry name" value="T14289"/>
</dbReference>
<organism evidence="15">
    <name type="scientific">Daucus carota</name>
    <name type="common">Wild carrot</name>
    <dbReference type="NCBI Taxonomy" id="4039"/>
    <lineage>
        <taxon>Eukaryota</taxon>
        <taxon>Viridiplantae</taxon>
        <taxon>Streptophyta</taxon>
        <taxon>Embryophyta</taxon>
        <taxon>Tracheophyta</taxon>
        <taxon>Spermatophyta</taxon>
        <taxon>Magnoliopsida</taxon>
        <taxon>eudicotyledons</taxon>
        <taxon>Gunneridae</taxon>
        <taxon>Pentapetalae</taxon>
        <taxon>asterids</taxon>
        <taxon>campanulids</taxon>
        <taxon>Apiales</taxon>
        <taxon>Apiaceae</taxon>
        <taxon>Apioideae</taxon>
        <taxon>Scandiceae</taxon>
        <taxon>Daucinae</taxon>
        <taxon>Daucus</taxon>
        <taxon>Daucus sect. Daucus</taxon>
    </lineage>
</organism>
<dbReference type="Gene3D" id="3.40.50.150">
    <property type="entry name" value="Vaccinia Virus protein VP39"/>
    <property type="match status" value="1"/>
</dbReference>
<dbReference type="InterPro" id="IPR001025">
    <property type="entry name" value="BAH_dom"/>
</dbReference>
<evidence type="ECO:0000256" key="11">
    <source>
        <dbReference type="RuleBase" id="RU000416"/>
    </source>
</evidence>
<evidence type="ECO:0000256" key="13">
    <source>
        <dbReference type="SAM" id="MobiDB-lite"/>
    </source>
</evidence>
<feature type="compositionally biased region" description="Acidic residues" evidence="13">
    <location>
        <begin position="894"/>
        <end position="915"/>
    </location>
</feature>
<dbReference type="PROSITE" id="PS00094">
    <property type="entry name" value="C5_MTASE_1"/>
    <property type="match status" value="1"/>
</dbReference>
<feature type="compositionally biased region" description="Polar residues" evidence="13">
    <location>
        <begin position="147"/>
        <end position="159"/>
    </location>
</feature>
<dbReference type="PIRSF" id="PIRSF037404">
    <property type="entry name" value="DNMT1"/>
    <property type="match status" value="1"/>
</dbReference>
<feature type="active site" evidence="9 10">
    <location>
        <position position="1428"/>
    </location>
</feature>
<evidence type="ECO:0000256" key="1">
    <source>
        <dbReference type="ARBA" id="ARBA00004123"/>
    </source>
</evidence>
<dbReference type="GO" id="GO:0044027">
    <property type="term" value="P:negative regulation of gene expression via chromosomal CpG island methylation"/>
    <property type="evidence" value="ECO:0007669"/>
    <property type="project" value="TreeGrafter"/>
</dbReference>
<evidence type="ECO:0000256" key="12">
    <source>
        <dbReference type="RuleBase" id="RU000417"/>
    </source>
</evidence>
<keyword evidence="7 8" id="KW-0539">Nucleus</keyword>
<evidence type="ECO:0000256" key="6">
    <source>
        <dbReference type="ARBA" id="ARBA00023125"/>
    </source>
</evidence>
<dbReference type="FunFam" id="3.90.120.10:FF:000002">
    <property type="entry name" value="DNA (cytosine-5)-methyltransferase"/>
    <property type="match status" value="1"/>
</dbReference>
<proteinExistence type="evidence at transcript level"/>
<dbReference type="GO" id="GO:0003682">
    <property type="term" value="F:chromatin binding"/>
    <property type="evidence" value="ECO:0007669"/>
    <property type="project" value="UniProtKB-UniRule"/>
</dbReference>
<feature type="compositionally biased region" description="Basic residues" evidence="13">
    <location>
        <begin position="176"/>
        <end position="185"/>
    </location>
</feature>
<comment type="subcellular location">
    <subcellularLocation>
        <location evidence="1 8">Nucleus</location>
    </subcellularLocation>
</comment>
<comment type="similarity">
    <text evidence="8 10 11">Belongs to the class I-like SAM-binding methyltransferase superfamily. C5-methyltransferase family.</text>
</comment>
<feature type="compositionally biased region" description="Basic and acidic residues" evidence="13">
    <location>
        <begin position="884"/>
        <end position="893"/>
    </location>
</feature>
<feature type="region of interest" description="Disordered" evidence="13">
    <location>
        <begin position="884"/>
        <end position="949"/>
    </location>
</feature>
<dbReference type="Gene3D" id="3.90.120.10">
    <property type="entry name" value="DNA Methylase, subunit A, domain 2"/>
    <property type="match status" value="2"/>
</dbReference>
<evidence type="ECO:0000256" key="7">
    <source>
        <dbReference type="ARBA" id="ARBA00023242"/>
    </source>
</evidence>
<name>O48867_DAUCA</name>
<feature type="domain" description="BAH" evidence="14">
    <location>
        <begin position="968"/>
        <end position="1101"/>
    </location>
</feature>
<dbReference type="GO" id="GO:0005634">
    <property type="term" value="C:nucleus"/>
    <property type="evidence" value="ECO:0007669"/>
    <property type="project" value="UniProtKB-SubCell"/>
</dbReference>
<dbReference type="FunFam" id="3.40.50.150:FF:000108">
    <property type="entry name" value="DNA (cytosine-5)-methyltransferase"/>
    <property type="match status" value="1"/>
</dbReference>
<dbReference type="Pfam" id="PF01426">
    <property type="entry name" value="BAH"/>
    <property type="match status" value="2"/>
</dbReference>
<accession>O48867</accession>
<dbReference type="InterPro" id="IPR022702">
    <property type="entry name" value="Cytosine_MeTrfase1_RFD"/>
</dbReference>
<dbReference type="Gene3D" id="2.30.30.490">
    <property type="match status" value="2"/>
</dbReference>
<feature type="region of interest" description="Disordered" evidence="13">
    <location>
        <begin position="21"/>
        <end position="46"/>
    </location>
</feature>
<comment type="catalytic activity">
    <reaction evidence="8 12">
        <text>a 2'-deoxycytidine in DNA + S-adenosyl-L-methionine = a 5-methyl-2'-deoxycytidine in DNA + S-adenosyl-L-homocysteine + H(+)</text>
        <dbReference type="Rhea" id="RHEA:13681"/>
        <dbReference type="Rhea" id="RHEA-COMP:11369"/>
        <dbReference type="Rhea" id="RHEA-COMP:11370"/>
        <dbReference type="ChEBI" id="CHEBI:15378"/>
        <dbReference type="ChEBI" id="CHEBI:57856"/>
        <dbReference type="ChEBI" id="CHEBI:59789"/>
        <dbReference type="ChEBI" id="CHEBI:85452"/>
        <dbReference type="ChEBI" id="CHEBI:85454"/>
        <dbReference type="EC" id="2.1.1.37"/>
    </reaction>
</comment>
<evidence type="ECO:0000256" key="10">
    <source>
        <dbReference type="PROSITE-ProRule" id="PRU01016"/>
    </source>
</evidence>
<dbReference type="InterPro" id="IPR031303">
    <property type="entry name" value="C5_meth_CS"/>
</dbReference>
<dbReference type="SMART" id="SM00439">
    <property type="entry name" value="BAH"/>
    <property type="match status" value="2"/>
</dbReference>
<dbReference type="SUPFAM" id="SSF53335">
    <property type="entry name" value="S-adenosyl-L-methionine-dependent methyltransferases"/>
    <property type="match status" value="1"/>
</dbReference>
<dbReference type="PROSITE" id="PS00095">
    <property type="entry name" value="C5_MTASE_2"/>
    <property type="match status" value="1"/>
</dbReference>
<dbReference type="FunFam" id="3.90.120.10:FF:000004">
    <property type="entry name" value="DNA (cytosine-5)-methyltransferase"/>
    <property type="match status" value="1"/>
</dbReference>
<evidence type="ECO:0000256" key="4">
    <source>
        <dbReference type="ARBA" id="ARBA00022691"/>
    </source>
</evidence>
<reference evidence="15" key="1">
    <citation type="journal article" date="1998" name="Plant J.">
        <title>Carrot DNA-methyltransferase is encoded by two classes of genes with differing patterns of expression.</title>
        <authorList>
            <person name="Bernacchia G."/>
            <person name="Primo A."/>
            <person name="Giorgetti L."/>
            <person name="Pitto L."/>
            <person name="Cella R."/>
        </authorList>
    </citation>
    <scope>NUCLEOTIDE SEQUENCE</scope>
</reference>
<dbReference type="REBASE" id="3203">
    <property type="entry name" value="M.DcaII"/>
</dbReference>
<evidence type="ECO:0000256" key="2">
    <source>
        <dbReference type="ARBA" id="ARBA00022603"/>
    </source>
</evidence>
<dbReference type="EMBL" id="AF007808">
    <property type="protein sequence ID" value="AAC39356.1"/>
    <property type="molecule type" value="mRNA"/>
</dbReference>
<feature type="compositionally biased region" description="Basic and acidic residues" evidence="13">
    <location>
        <begin position="186"/>
        <end position="203"/>
    </location>
</feature>
<dbReference type="CDD" id="cd04708">
    <property type="entry name" value="BAH_plantDCM_II"/>
    <property type="match status" value="1"/>
</dbReference>
<dbReference type="PANTHER" id="PTHR10629">
    <property type="entry name" value="CYTOSINE-SPECIFIC METHYLTRANSFERASE"/>
    <property type="match status" value="1"/>
</dbReference>
<keyword evidence="2 8" id="KW-0489">Methyltransferase</keyword>
<dbReference type="GO" id="GO:0032259">
    <property type="term" value="P:methylation"/>
    <property type="evidence" value="ECO:0007669"/>
    <property type="project" value="UniProtKB-KW"/>
</dbReference>
<dbReference type="PROSITE" id="PS51038">
    <property type="entry name" value="BAH"/>
    <property type="match status" value="2"/>
</dbReference>
<keyword evidence="5" id="KW-0677">Repeat</keyword>
<dbReference type="EC" id="2.1.1.37" evidence="8"/>
<dbReference type="PRINTS" id="PR00105">
    <property type="entry name" value="C5METTRFRASE"/>
</dbReference>
<dbReference type="GO" id="GO:0003886">
    <property type="term" value="F:DNA (cytosine-5-)-methyltransferase activity"/>
    <property type="evidence" value="ECO:0007669"/>
    <property type="project" value="UniProtKB-UniRule"/>
</dbReference>
<evidence type="ECO:0000313" key="15">
    <source>
        <dbReference type="EMBL" id="AAC39356.1"/>
    </source>
</evidence>
<evidence type="ECO:0000256" key="5">
    <source>
        <dbReference type="ARBA" id="ARBA00022737"/>
    </source>
</evidence>
<evidence type="ECO:0000256" key="8">
    <source>
        <dbReference type="PIRNR" id="PIRNR037404"/>
    </source>
</evidence>
<sequence length="1761" mass="197046">MQRREIYQELKRREINETAVCDSEKGSASGKKKVKAHNLQSSEVSAGSPKILKLAAACADDKEKADKVSKEISSTKTRKDQGVDEEVAVQKAHASQSSEVPAGSRKMPKRAAACADDKEKAVKISKKVSSSKTKKGQCVEVAAEQKAQVSKSSDVSAGSRNMPKQAAGCANDKVKAVKISRKSTKAKKDQGLDEEEVAVKEAHVSQSSEVSAGSRKMPKRAADCADDKEKAVKISKKVSSAKAKMDQALDEEEVAVQEAHVSKSSEVSAGSRKMPKRAAACADFKEKVVQISKKASIIETKKDRCVDEEEMAVRLTAGQEDGRPCRRLTDFILHNSDGVQQPFEMLEVDDLFISGLILPLEESSQKEDCSIRCEGFGRIEDWAISGYEDGVPIIWVSTDVADYDCVKPSAAYKKHYEHFFAKATACIEVYKKLSKSSGGNPDLSFDELLAGVVRAMNGMKCFSRGVSIKDFIISQGEFIYNQLVGLDETSKDDQQFLELPVLVALRDESSRHVNDFQERIGCTNGTLKIRDNEDQKNSVTEEGEDKKMARLLQEEEFWKSMKQKKGQGSRVASTKYYIKINEDEIANDYPLPAYYKTANQETDEYIIFDGGLDACYTDDLPRSMLHNWALYNSDSRLISLELLPMKPCAEIDVTIFGSGVMTEDDGSGFNLETDTSHSSSSGSGTANVDGIPIYLSAIKEWMIEFGSSMVFISIRTDMAWYRLGKPSKQYAPWYEPVLKTARVAISIITLLMEQARVSRLSFMDVIKRVSEFEKGHPAYISSIPAVVERYIVVHGQIILQQFLEFPDEKIKKSAFVAGLTKKMEERHHTKWLVKKKKILQRDEPNLNPRAAIAPVVSKRKAMQATTTRLINRIWGEFYSNYSPEDMKEGITSDEKEDEEAEEQEEIDDEEEDEEKETLVALEKTPTPTSTPRKSKSNSKLKDVSWNGKPAVKRSSGEMLYKQATLHGNMIAVGGAVLTDDASCLNLPAIYYVEYMFESSDGKMIHGRLLRQGSETVLGNTANEQELFLTNECMEFELMDVKMPVIVEIRSRPWGHQHRKINANADKIDKARAVERKNKGLETEYYCKSLYWPERGAFFSLPVNCMGLGSGICSSCSANKDHTEKEKFSVSSCKTSFVYKGTEYSVHDFLYVSPDQFATERVGQETFKGGRNVGLKAFAICQLLEVVVPKKPQQADDSSTEVKVRRFYRPEDISDEKAYCSDIREVYYSEETHTLLVEAIEGRCEVRKKSDLPTCDAPTIYEHVFYCEYLYDPHKGSLKQLPSNIKLRYSTVKGAYDSSLRKNKGKCKEGEDDLEAEKSKENCLATLDIFAGCGGLSEGLQQSGVCRTKWAIEYEEPAGDAFKLNHPDTTMFINNCNVILKAIMDKSGDADDCISTPEAADLAAKLSEEELKNLPLPGQVDFINGGPPCQGFSGMNRFNQSSWSKVQCEMILAFLSFADYYRPKYFLLENVRNFVSFNKGQTFRLAIASLLEMGYQVRFGILEAGAFGVPQSRKRAFIWAASPEETLPGSWPEPMHVFAAPELKVALPGNKHYAAVRSTQAGAPFRAITVRDTIGDLPMVTNGASKTTLEYRCDPISWFQKNIRANMMVLTDHISKEMNELNLIRCQRIPKRRGADWHDLPEEKVKLSTGQLVDLIPWCLPNTAKRHNQWKGLFGRLDWEGNFPTSITDPQPMGKVGMCFHPDQDRIVTVRECARSQGFPDSYQFYGNILHKHRQIGNAVPPPLAYALGRKLKEALESKGSM</sequence>
<dbReference type="PROSITE" id="PS51679">
    <property type="entry name" value="SAM_MT_C5"/>
    <property type="match status" value="1"/>
</dbReference>
<dbReference type="InterPro" id="IPR001525">
    <property type="entry name" value="C5_MeTfrase"/>
</dbReference>
<dbReference type="InterPro" id="IPR029063">
    <property type="entry name" value="SAM-dependent_MTases_sf"/>
</dbReference>
<dbReference type="GO" id="GO:0003677">
    <property type="term" value="F:DNA binding"/>
    <property type="evidence" value="ECO:0007669"/>
    <property type="project" value="UniProtKB-KW"/>
</dbReference>
<evidence type="ECO:0000259" key="14">
    <source>
        <dbReference type="PROSITE" id="PS51038"/>
    </source>
</evidence>
<feature type="compositionally biased region" description="Basic and acidic residues" evidence="13">
    <location>
        <begin position="61"/>
        <end position="70"/>
    </location>
</feature>
<evidence type="ECO:0000256" key="9">
    <source>
        <dbReference type="PIRSR" id="PIRSR037404-1"/>
    </source>
</evidence>
<dbReference type="Pfam" id="PF00145">
    <property type="entry name" value="DNA_methylase"/>
    <property type="match status" value="1"/>
</dbReference>